<dbReference type="PROSITE" id="PS51725">
    <property type="entry name" value="ABM"/>
    <property type="match status" value="1"/>
</dbReference>
<accession>A0ABZ0EBG3</accession>
<name>A0ABZ0EBG3_9BURK</name>
<feature type="domain" description="ABM" evidence="1">
    <location>
        <begin position="17"/>
        <end position="114"/>
    </location>
</feature>
<dbReference type="GO" id="GO:0004497">
    <property type="term" value="F:monooxygenase activity"/>
    <property type="evidence" value="ECO:0007669"/>
    <property type="project" value="UniProtKB-KW"/>
</dbReference>
<dbReference type="EMBL" id="CP136511">
    <property type="protein sequence ID" value="WOD14568.1"/>
    <property type="molecule type" value="Genomic_DNA"/>
</dbReference>
<dbReference type="Proteomes" id="UP001302652">
    <property type="component" value="Chromosome 3"/>
</dbReference>
<dbReference type="RefSeq" id="WP_317016491.1">
    <property type="nucleotide sequence ID" value="NZ_CP136511.1"/>
</dbReference>
<dbReference type="Pfam" id="PF03992">
    <property type="entry name" value="ABM"/>
    <property type="match status" value="1"/>
</dbReference>
<dbReference type="Gene3D" id="3.30.70.100">
    <property type="match status" value="1"/>
</dbReference>
<reference evidence="2 3" key="1">
    <citation type="submission" date="2023-10" db="EMBL/GenBank/DDBJ databases">
        <title>Surface-active antibiotics is a multifunctional adaptation for post-fire microbes.</title>
        <authorList>
            <person name="Liu M.D."/>
            <person name="Du Y."/>
            <person name="Koupaei S.K."/>
            <person name="Kim N.R."/>
            <person name="Zhang W."/>
            <person name="Traxler M.F."/>
        </authorList>
    </citation>
    <scope>NUCLEOTIDE SEQUENCE [LARGE SCALE GENOMIC DNA]</scope>
    <source>
        <strain evidence="2 3">F3</strain>
    </source>
</reference>
<dbReference type="InterPro" id="IPR007138">
    <property type="entry name" value="ABM_dom"/>
</dbReference>
<dbReference type="InterPro" id="IPR050744">
    <property type="entry name" value="AI-2_Isomerase_LsrG"/>
</dbReference>
<evidence type="ECO:0000313" key="2">
    <source>
        <dbReference type="EMBL" id="WOD14568.1"/>
    </source>
</evidence>
<protein>
    <submittedName>
        <fullName evidence="2">Quinol monooxygenase</fullName>
        <ecNumber evidence="2">1.-.-.-</ecNumber>
    </submittedName>
</protein>
<dbReference type="PANTHER" id="PTHR33336:SF3">
    <property type="entry name" value="ABM DOMAIN-CONTAINING PROTEIN"/>
    <property type="match status" value="1"/>
</dbReference>
<evidence type="ECO:0000259" key="1">
    <source>
        <dbReference type="PROSITE" id="PS51725"/>
    </source>
</evidence>
<gene>
    <name evidence="2" type="ORF">RW095_03825</name>
</gene>
<keyword evidence="2" id="KW-0503">Monooxygenase</keyword>
<keyword evidence="3" id="KW-1185">Reference proteome</keyword>
<dbReference type="SUPFAM" id="SSF54909">
    <property type="entry name" value="Dimeric alpha+beta barrel"/>
    <property type="match status" value="1"/>
</dbReference>
<evidence type="ECO:0000313" key="3">
    <source>
        <dbReference type="Proteomes" id="UP001302652"/>
    </source>
</evidence>
<sequence length="117" mass="12534">MEAAIYAEPEKENAGMIHVIATITAQPGQRDAVLALFAKNRPAVLAENGCISYEAVVDVPNFGTIQTPLGNDTFAVIERWESAEALKAHAASAHMAEYGRNTQPLLASRVINVLQAC</sequence>
<dbReference type="PANTHER" id="PTHR33336">
    <property type="entry name" value="QUINOL MONOOXYGENASE YGIN-RELATED"/>
    <property type="match status" value="1"/>
</dbReference>
<proteinExistence type="predicted"/>
<dbReference type="InterPro" id="IPR011008">
    <property type="entry name" value="Dimeric_a/b-barrel"/>
</dbReference>
<keyword evidence="2" id="KW-0560">Oxidoreductase</keyword>
<dbReference type="EC" id="1.-.-.-" evidence="2"/>
<organism evidence="2 3">
    <name type="scientific">Paraburkholderia kirstenboschensis</name>
    <dbReference type="NCBI Taxonomy" id="1245436"/>
    <lineage>
        <taxon>Bacteria</taxon>
        <taxon>Pseudomonadati</taxon>
        <taxon>Pseudomonadota</taxon>
        <taxon>Betaproteobacteria</taxon>
        <taxon>Burkholderiales</taxon>
        <taxon>Burkholderiaceae</taxon>
        <taxon>Paraburkholderia</taxon>
    </lineage>
</organism>